<keyword evidence="1" id="KW-0812">Transmembrane</keyword>
<gene>
    <name evidence="3" type="ORF">HQM25_04730</name>
</gene>
<feature type="transmembrane region" description="Helical" evidence="1">
    <location>
        <begin position="356"/>
        <end position="374"/>
    </location>
</feature>
<keyword evidence="1" id="KW-0472">Membrane</keyword>
<keyword evidence="1" id="KW-1133">Transmembrane helix</keyword>
<dbReference type="Pfam" id="PF18920">
    <property type="entry name" value="DUF5671"/>
    <property type="match status" value="2"/>
</dbReference>
<feature type="transmembrane region" description="Helical" evidence="1">
    <location>
        <begin position="128"/>
        <end position="147"/>
    </location>
</feature>
<feature type="transmembrane region" description="Helical" evidence="1">
    <location>
        <begin position="206"/>
        <end position="229"/>
    </location>
</feature>
<feature type="transmembrane region" description="Helical" evidence="1">
    <location>
        <begin position="438"/>
        <end position="455"/>
    </location>
</feature>
<evidence type="ECO:0000313" key="4">
    <source>
        <dbReference type="Proteomes" id="UP000502498"/>
    </source>
</evidence>
<evidence type="ECO:0000259" key="2">
    <source>
        <dbReference type="Pfam" id="PF18920"/>
    </source>
</evidence>
<dbReference type="Proteomes" id="UP000502498">
    <property type="component" value="Chromosome"/>
</dbReference>
<accession>A0A7D4QBR3</accession>
<feature type="transmembrane region" description="Helical" evidence="1">
    <location>
        <begin position="319"/>
        <end position="344"/>
    </location>
</feature>
<evidence type="ECO:0000256" key="1">
    <source>
        <dbReference type="SAM" id="Phobius"/>
    </source>
</evidence>
<feature type="domain" description="DUF5671" evidence="2">
    <location>
        <begin position="23"/>
        <end position="129"/>
    </location>
</feature>
<feature type="transmembrane region" description="Helical" evidence="1">
    <location>
        <begin position="95"/>
        <end position="116"/>
    </location>
</feature>
<reference evidence="3 4" key="1">
    <citation type="submission" date="2020-05" db="EMBL/GenBank/DDBJ databases">
        <title>Strain PA2F3 complete genome.</title>
        <authorList>
            <person name="Kim Y.-S."/>
            <person name="Kim S.-J."/>
            <person name="Jung H.-k."/>
            <person name="Kim S.-E."/>
            <person name="Kim K.-H."/>
        </authorList>
    </citation>
    <scope>NUCLEOTIDE SEQUENCE [LARGE SCALE GENOMIC DNA]</scope>
    <source>
        <strain evidence="3 4">PA2F3</strain>
    </source>
</reference>
<feature type="domain" description="DUF5671" evidence="2">
    <location>
        <begin position="315"/>
        <end position="444"/>
    </location>
</feature>
<protein>
    <recommendedName>
        <fullName evidence="2">DUF5671 domain-containing protein</fullName>
    </recommendedName>
</protein>
<feature type="transmembrane region" description="Helical" evidence="1">
    <location>
        <begin position="241"/>
        <end position="268"/>
    </location>
</feature>
<proteinExistence type="predicted"/>
<feature type="transmembrane region" description="Helical" evidence="1">
    <location>
        <begin position="66"/>
        <end position="83"/>
    </location>
</feature>
<sequence length="551" mass="56610">MADTPPAAPPASTASRGQTALRRILVFAILFALIVIAAVGVGGLLARALGLARVLATSDTDLARSLAFALVGVPLAGLLWWWQRRRLALDPGERASLVWALYLTAMTLTALIGATVELADAAAAGIDGRWAPASVAYGLVWSGVWVWHTWMRRTPAIAPTRLSTLPTLLGGAYGVVLGALGAVGAISTIVSAALVDRGALLVEDAAPIVGLLQALVWAGLGILAWWWHWHVDGGRVARGPFASVILVVITGAAAAATLFAAGTILWVLLRLVADPAPRAEVLAPLDTAVATALVAGLVWASHHAVVATRPEPVSRAARLVLAAVALVGAASGFGVVVNALLATIPATLVAGDPRSLLLGGLSALVVGFPVWWLAWHPERSATVVEAADTGRRVYLVVIFGVSAVVAIVTLLLIGFRVFDFFLGASGARGLVERVRAPLGLLSATAAVFAYHFAVWRRDRALVRAAAPAGAAPASVVAQVILVSEGDAADAAARLRAALGAKVTVWQAAAGQGQVGEADVDALVERLRSVATVRALVIAESGAAPRIVPLSG</sequence>
<feature type="transmembrane region" description="Helical" evidence="1">
    <location>
        <begin position="288"/>
        <end position="307"/>
    </location>
</feature>
<feature type="transmembrane region" description="Helical" evidence="1">
    <location>
        <begin position="24"/>
        <end position="46"/>
    </location>
</feature>
<name>A0A7D4QBR3_9MICO</name>
<feature type="transmembrane region" description="Helical" evidence="1">
    <location>
        <begin position="168"/>
        <end position="194"/>
    </location>
</feature>
<dbReference type="InterPro" id="IPR043728">
    <property type="entry name" value="DUF5671"/>
</dbReference>
<organism evidence="3 4">
    <name type="scientific">Microbacterium hominis</name>
    <dbReference type="NCBI Taxonomy" id="162426"/>
    <lineage>
        <taxon>Bacteria</taxon>
        <taxon>Bacillati</taxon>
        <taxon>Actinomycetota</taxon>
        <taxon>Actinomycetes</taxon>
        <taxon>Micrococcales</taxon>
        <taxon>Microbacteriaceae</taxon>
        <taxon>Microbacterium</taxon>
    </lineage>
</organism>
<dbReference type="EMBL" id="CP054038">
    <property type="protein sequence ID" value="QKJ18757.1"/>
    <property type="molecule type" value="Genomic_DNA"/>
</dbReference>
<feature type="transmembrane region" description="Helical" evidence="1">
    <location>
        <begin position="394"/>
        <end position="418"/>
    </location>
</feature>
<dbReference type="RefSeq" id="WP_172989198.1">
    <property type="nucleotide sequence ID" value="NZ_CP054038.1"/>
</dbReference>
<dbReference type="AlphaFoldDB" id="A0A7D4QBR3"/>
<evidence type="ECO:0000313" key="3">
    <source>
        <dbReference type="EMBL" id="QKJ18757.1"/>
    </source>
</evidence>